<dbReference type="EC" id="4.2.1.33" evidence="3"/>
<keyword evidence="2 3" id="KW-0456">Lyase</keyword>
<dbReference type="SUPFAM" id="SSF52016">
    <property type="entry name" value="LeuD/IlvD-like"/>
    <property type="match status" value="1"/>
</dbReference>
<dbReference type="RefSeq" id="WP_064014804.1">
    <property type="nucleotide sequence ID" value="NZ_CP011387.1"/>
</dbReference>
<dbReference type="InterPro" id="IPR033940">
    <property type="entry name" value="IPMI_Swivel"/>
</dbReference>
<evidence type="ECO:0000259" key="5">
    <source>
        <dbReference type="Pfam" id="PF00694"/>
    </source>
</evidence>
<dbReference type="InterPro" id="IPR011827">
    <property type="entry name" value="LeuD_type2/HacB/DmdB"/>
</dbReference>
<dbReference type="CDD" id="cd01577">
    <property type="entry name" value="IPMI_Swivel"/>
    <property type="match status" value="1"/>
</dbReference>
<dbReference type="PANTHER" id="PTHR43345:SF2">
    <property type="entry name" value="3-ISOPROPYLMALATE DEHYDRATASE SMALL SUBUNIT 1"/>
    <property type="match status" value="1"/>
</dbReference>
<name>A0A172T9N4_9DEIO</name>
<evidence type="ECO:0000313" key="6">
    <source>
        <dbReference type="EMBL" id="ANE43735.1"/>
    </source>
</evidence>
<dbReference type="InterPro" id="IPR000573">
    <property type="entry name" value="AconitaseA/IPMdHydase_ssu_swvl"/>
</dbReference>
<comment type="similarity">
    <text evidence="1 3">Belongs to the LeuD family. LeuD type 2 subfamily.</text>
</comment>
<evidence type="ECO:0000256" key="4">
    <source>
        <dbReference type="SAM" id="MobiDB-lite"/>
    </source>
</evidence>
<reference evidence="6 7" key="1">
    <citation type="submission" date="2015-01" db="EMBL/GenBank/DDBJ databases">
        <title>Deinococcus puniceus/DY1/ whole genome sequencing.</title>
        <authorList>
            <person name="Kim M.K."/>
            <person name="Srinivasan S."/>
            <person name="Lee J.-J."/>
        </authorList>
    </citation>
    <scope>NUCLEOTIDE SEQUENCE [LARGE SCALE GENOMIC DNA]</scope>
    <source>
        <strain evidence="6 7">DY1</strain>
    </source>
</reference>
<comment type="subunit">
    <text evidence="3">Heterodimer of LeuC and LeuD.</text>
</comment>
<proteinExistence type="inferred from homology"/>
<keyword evidence="7" id="KW-1185">Reference proteome</keyword>
<evidence type="ECO:0000256" key="2">
    <source>
        <dbReference type="ARBA" id="ARBA00023239"/>
    </source>
</evidence>
<dbReference type="STRING" id="1182568.SU48_08100"/>
<dbReference type="GO" id="GO:0003861">
    <property type="term" value="F:3-isopropylmalate dehydratase activity"/>
    <property type="evidence" value="ECO:0007669"/>
    <property type="project" value="UniProtKB-UniRule"/>
</dbReference>
<comment type="function">
    <text evidence="3">Catalyzes the isomerization between 2-isopropylmalate and 3-isopropylmalate, via the formation of 2-isopropylmaleate.</text>
</comment>
<dbReference type="HAMAP" id="MF_01032">
    <property type="entry name" value="LeuD_type2"/>
    <property type="match status" value="1"/>
</dbReference>
<dbReference type="NCBIfam" id="TIGR02087">
    <property type="entry name" value="LEUD_arch"/>
    <property type="match status" value="1"/>
</dbReference>
<keyword evidence="3" id="KW-0028">Amino-acid biosynthesis</keyword>
<dbReference type="InterPro" id="IPR050075">
    <property type="entry name" value="LeuD"/>
</dbReference>
<keyword evidence="3" id="KW-0432">Leucine biosynthesis</keyword>
<evidence type="ECO:0000313" key="7">
    <source>
        <dbReference type="Proteomes" id="UP000077363"/>
    </source>
</evidence>
<dbReference type="Gene3D" id="3.20.19.10">
    <property type="entry name" value="Aconitase, domain 4"/>
    <property type="match status" value="1"/>
</dbReference>
<feature type="domain" description="Aconitase A/isopropylmalate dehydratase small subunit swivel" evidence="5">
    <location>
        <begin position="37"/>
        <end position="103"/>
    </location>
</feature>
<feature type="region of interest" description="Disordered" evidence="4">
    <location>
        <begin position="173"/>
        <end position="196"/>
    </location>
</feature>
<sequence length="196" mass="21037">MPKVHVFGRDHINTDEIIPARHLTTDVEAELAPYAMEDYDKTFAARVQPGDIIVAGADFGCGSSREHAVWALRGAGIGAVIAPNFARIYYRNSINNGFLALECAGIVEAFQDGDEADLDLIGGTIANLRTGQKLTFVPVAQFALDVQKAGGWLEYMRDHDQAALEAGTLNAASTEAGHGHPGHEADQDAKQEAHRA</sequence>
<dbReference type="EMBL" id="CP011387">
    <property type="protein sequence ID" value="ANE43735.1"/>
    <property type="molecule type" value="Genomic_DNA"/>
</dbReference>
<feature type="compositionally biased region" description="Basic and acidic residues" evidence="4">
    <location>
        <begin position="177"/>
        <end position="196"/>
    </location>
</feature>
<dbReference type="Pfam" id="PF00694">
    <property type="entry name" value="Aconitase_C"/>
    <property type="match status" value="1"/>
</dbReference>
<dbReference type="InterPro" id="IPR015928">
    <property type="entry name" value="Aconitase/3IPM_dehydase_swvl"/>
</dbReference>
<dbReference type="UniPathway" id="UPA00048">
    <property type="reaction ID" value="UER00071"/>
</dbReference>
<comment type="pathway">
    <text evidence="3">Amino-acid biosynthesis; L-leucine biosynthesis; L-leucine from 3-methyl-2-oxobutanoate: step 2/4.</text>
</comment>
<dbReference type="PATRIC" id="fig|1182568.3.peg.1683"/>
<dbReference type="GO" id="GO:0009098">
    <property type="term" value="P:L-leucine biosynthetic process"/>
    <property type="evidence" value="ECO:0007669"/>
    <property type="project" value="UniProtKB-UniRule"/>
</dbReference>
<gene>
    <name evidence="3" type="primary">leuD</name>
    <name evidence="6" type="ORF">SU48_08100</name>
</gene>
<evidence type="ECO:0000256" key="3">
    <source>
        <dbReference type="HAMAP-Rule" id="MF_01032"/>
    </source>
</evidence>
<protein>
    <recommendedName>
        <fullName evidence="3">3-isopropylmalate dehydratase small subunit</fullName>
        <ecNumber evidence="3">4.2.1.33</ecNumber>
    </recommendedName>
    <alternativeName>
        <fullName evidence="3">Alpha-IPM isomerase</fullName>
        <shortName evidence="3">IPMI</shortName>
    </alternativeName>
    <alternativeName>
        <fullName evidence="3">Isopropylmalate isomerase</fullName>
    </alternativeName>
</protein>
<comment type="catalytic activity">
    <reaction evidence="3">
        <text>(2R,3S)-3-isopropylmalate = (2S)-2-isopropylmalate</text>
        <dbReference type="Rhea" id="RHEA:32287"/>
        <dbReference type="ChEBI" id="CHEBI:1178"/>
        <dbReference type="ChEBI" id="CHEBI:35121"/>
        <dbReference type="EC" id="4.2.1.33"/>
    </reaction>
</comment>
<keyword evidence="3" id="KW-0100">Branched-chain amino acid biosynthesis</keyword>
<dbReference type="AlphaFoldDB" id="A0A172T9N4"/>
<organism evidence="6 7">
    <name type="scientific">Deinococcus puniceus</name>
    <dbReference type="NCBI Taxonomy" id="1182568"/>
    <lineage>
        <taxon>Bacteria</taxon>
        <taxon>Thermotogati</taxon>
        <taxon>Deinococcota</taxon>
        <taxon>Deinococci</taxon>
        <taxon>Deinococcales</taxon>
        <taxon>Deinococcaceae</taxon>
        <taxon>Deinococcus</taxon>
    </lineage>
</organism>
<dbReference type="KEGG" id="dpu:SU48_08100"/>
<accession>A0A172T9N4</accession>
<dbReference type="OrthoDB" id="9777465at2"/>
<dbReference type="PANTHER" id="PTHR43345">
    <property type="entry name" value="3-ISOPROPYLMALATE DEHYDRATASE SMALL SUBUNIT 2-RELATED-RELATED"/>
    <property type="match status" value="1"/>
</dbReference>
<evidence type="ECO:0000256" key="1">
    <source>
        <dbReference type="ARBA" id="ARBA00009869"/>
    </source>
</evidence>
<dbReference type="Proteomes" id="UP000077363">
    <property type="component" value="Chromosome"/>
</dbReference>